<gene>
    <name evidence="4" type="primary">WBGene00275059</name>
</gene>
<accession>A0A2A6BPT6</accession>
<organism evidence="4 5">
    <name type="scientific">Pristionchus pacificus</name>
    <name type="common">Parasitic nematode worm</name>
    <dbReference type="NCBI Taxonomy" id="54126"/>
    <lineage>
        <taxon>Eukaryota</taxon>
        <taxon>Metazoa</taxon>
        <taxon>Ecdysozoa</taxon>
        <taxon>Nematoda</taxon>
        <taxon>Chromadorea</taxon>
        <taxon>Rhabditida</taxon>
        <taxon>Rhabditina</taxon>
        <taxon>Diplogasteromorpha</taxon>
        <taxon>Diplogasteroidea</taxon>
        <taxon>Neodiplogasteridae</taxon>
        <taxon>Pristionchus</taxon>
    </lineage>
</organism>
<evidence type="ECO:0000256" key="1">
    <source>
        <dbReference type="SAM" id="Coils"/>
    </source>
</evidence>
<feature type="compositionally biased region" description="Low complexity" evidence="2">
    <location>
        <begin position="18"/>
        <end position="40"/>
    </location>
</feature>
<feature type="compositionally biased region" description="Low complexity" evidence="2">
    <location>
        <begin position="70"/>
        <end position="80"/>
    </location>
</feature>
<reference evidence="5" key="1">
    <citation type="journal article" date="2008" name="Nat. Genet.">
        <title>The Pristionchus pacificus genome provides a unique perspective on nematode lifestyle and parasitism.</title>
        <authorList>
            <person name="Dieterich C."/>
            <person name="Clifton S.W."/>
            <person name="Schuster L.N."/>
            <person name="Chinwalla A."/>
            <person name="Delehaunty K."/>
            <person name="Dinkelacker I."/>
            <person name="Fulton L."/>
            <person name="Fulton R."/>
            <person name="Godfrey J."/>
            <person name="Minx P."/>
            <person name="Mitreva M."/>
            <person name="Roeseler W."/>
            <person name="Tian H."/>
            <person name="Witte H."/>
            <person name="Yang S.P."/>
            <person name="Wilson R.K."/>
            <person name="Sommer R.J."/>
        </authorList>
    </citation>
    <scope>NUCLEOTIDE SEQUENCE [LARGE SCALE GENOMIC DNA]</scope>
    <source>
        <strain evidence="5">PS312</strain>
    </source>
</reference>
<evidence type="ECO:0000313" key="5">
    <source>
        <dbReference type="Proteomes" id="UP000005239"/>
    </source>
</evidence>
<reference evidence="4" key="2">
    <citation type="submission" date="2022-06" db="UniProtKB">
        <authorList>
            <consortium name="EnsemblMetazoa"/>
        </authorList>
    </citation>
    <scope>IDENTIFICATION</scope>
    <source>
        <strain evidence="4">PS312</strain>
    </source>
</reference>
<feature type="region of interest" description="Disordered" evidence="2">
    <location>
        <begin position="18"/>
        <end position="80"/>
    </location>
</feature>
<evidence type="ECO:0000313" key="4">
    <source>
        <dbReference type="EnsemblMetazoa" id="PPA36690.1"/>
    </source>
</evidence>
<feature type="chain" id="PRO_5044016927" evidence="3">
    <location>
        <begin position="18"/>
        <end position="417"/>
    </location>
</feature>
<feature type="signal peptide" evidence="3">
    <location>
        <begin position="1"/>
        <end position="17"/>
    </location>
</feature>
<protein>
    <submittedName>
        <fullName evidence="4">Uncharacterized protein</fullName>
    </submittedName>
</protein>
<evidence type="ECO:0000256" key="3">
    <source>
        <dbReference type="SAM" id="SignalP"/>
    </source>
</evidence>
<feature type="coiled-coil region" evidence="1">
    <location>
        <begin position="182"/>
        <end position="209"/>
    </location>
</feature>
<dbReference type="Proteomes" id="UP000005239">
    <property type="component" value="Unassembled WGS sequence"/>
</dbReference>
<dbReference type="EnsemblMetazoa" id="PPA36690.1">
    <property type="protein sequence ID" value="PPA36690.1"/>
    <property type="gene ID" value="WBGene00275059"/>
</dbReference>
<evidence type="ECO:0000256" key="2">
    <source>
        <dbReference type="SAM" id="MobiDB-lite"/>
    </source>
</evidence>
<name>A0A2A6BPT6_PRIPA</name>
<sequence>MRLAWILLAALVAVSLATENSSSTDSSTSTTVAADKTTTTEADDSGVNTVTTTEQPANTASTATPDDGNTDNTPKATTVKTTVKVDSTTKTTTLKGSTTTKEPQPDVESFSVTCSKSTTLCTYTMQVPGLDIDTFDRLIKETNDTETAVENYESTDLVNLQAGVTKVFEDAGVTADYVESQLTTITKEIKDLQTEAAELEGDINGINTDVSIAQNYLNKILNKKGSCLYRQCVLKETTTTKPKTTTTVKTTPMPYCTKFPDTCKVNGGSCDNKYDSYECICIGNLDGEENDCATSVCEIVKDSQAPGLVFSPGYYKNGTNAAADDGCDGAQWTVKATDSNKVLGLVETAFTDNINKLSADANLQLTVGKYKLKITSKTKYNQITQILAYGNTATIAYSGSKDYYFHFELTEIDKPAA</sequence>
<keyword evidence="5" id="KW-1185">Reference proteome</keyword>
<proteinExistence type="predicted"/>
<feature type="compositionally biased region" description="Polar residues" evidence="2">
    <location>
        <begin position="46"/>
        <end position="64"/>
    </location>
</feature>
<keyword evidence="1" id="KW-0175">Coiled coil</keyword>
<dbReference type="AlphaFoldDB" id="A0A2A6BPT6"/>
<keyword evidence="3" id="KW-0732">Signal</keyword>
<accession>A0A8R1UR50</accession>